<organism evidence="1 2">
    <name type="scientific">Mycolicibacterium conceptionense</name>
    <dbReference type="NCBI Taxonomy" id="451644"/>
    <lineage>
        <taxon>Bacteria</taxon>
        <taxon>Bacillati</taxon>
        <taxon>Actinomycetota</taxon>
        <taxon>Actinomycetes</taxon>
        <taxon>Mycobacteriales</taxon>
        <taxon>Mycobacteriaceae</taxon>
        <taxon>Mycolicibacterium</taxon>
    </lineage>
</organism>
<dbReference type="EMBL" id="LFOD01000001">
    <property type="protein sequence ID" value="KMV20602.1"/>
    <property type="molecule type" value="Genomic_DNA"/>
</dbReference>
<comment type="caution">
    <text evidence="1">The sequence shown here is derived from an EMBL/GenBank/DDBJ whole genome shotgun (WGS) entry which is preliminary data.</text>
</comment>
<gene>
    <name evidence="1" type="ORF">ACT17_02845</name>
</gene>
<protein>
    <submittedName>
        <fullName evidence="1">Uncharacterized protein</fullName>
    </submittedName>
</protein>
<name>A0A0J8UI70_9MYCO</name>
<dbReference type="RefSeq" id="WP_019343866.1">
    <property type="nucleotide sequence ID" value="NZ_AGSZ01000090.1"/>
</dbReference>
<dbReference type="AlphaFoldDB" id="A0A0J8UI70"/>
<dbReference type="OrthoDB" id="4733897at2"/>
<evidence type="ECO:0000313" key="2">
    <source>
        <dbReference type="Proteomes" id="UP000037594"/>
    </source>
</evidence>
<sequence>MSTILTVVGGGIAGSALTYGLTWLRERRRTADAYRAPQRAAVGEISAATYELTLRMFAFRDVCENLVNQHEGKLHRQIPDEQEEETATQAQRALLGVGQAFQTGRLAVVDAECYEAMGAAFHNFNKVGEALSGVAELTPTAENMREKLAALMSFVRDLNRDVVALVKAGQTQLSPVQTWANKRRRKAAQTRLDAKYFKPPDVANTRE</sequence>
<dbReference type="PATRIC" id="fig|451644.5.peg.574"/>
<dbReference type="Proteomes" id="UP000037594">
    <property type="component" value="Unassembled WGS sequence"/>
</dbReference>
<accession>A0A0J8UI70</accession>
<evidence type="ECO:0000313" key="1">
    <source>
        <dbReference type="EMBL" id="KMV20602.1"/>
    </source>
</evidence>
<proteinExistence type="predicted"/>
<reference evidence="1 2" key="1">
    <citation type="submission" date="2015-06" db="EMBL/GenBank/DDBJ databases">
        <title>Genome sequence of Mycobacterium conceptionense strain MLE.</title>
        <authorList>
            <person name="Greninger A.L."/>
            <person name="Cunningham G."/>
            <person name="Chiu C.Y."/>
            <person name="Miller S."/>
        </authorList>
    </citation>
    <scope>NUCLEOTIDE SEQUENCE [LARGE SCALE GENOMIC DNA]</scope>
    <source>
        <strain evidence="1 2">MLE</strain>
    </source>
</reference>